<evidence type="ECO:0000256" key="2">
    <source>
        <dbReference type="ARBA" id="ARBA00007862"/>
    </source>
</evidence>
<dbReference type="Pfam" id="PF01145">
    <property type="entry name" value="Band_7"/>
    <property type="match status" value="1"/>
</dbReference>
<accession>A0A484HAE2</accession>
<feature type="domain" description="Band 7" evidence="6">
    <location>
        <begin position="24"/>
        <end position="186"/>
    </location>
</feature>
<keyword evidence="5" id="KW-0472">Membrane</keyword>
<evidence type="ECO:0000313" key="7">
    <source>
        <dbReference type="EMBL" id="VBB69803.1"/>
    </source>
</evidence>
<name>A0A484HAE2_9ZZZZ</name>
<dbReference type="GO" id="GO:0016020">
    <property type="term" value="C:membrane"/>
    <property type="evidence" value="ECO:0007669"/>
    <property type="project" value="UniProtKB-SubCell"/>
</dbReference>
<protein>
    <submittedName>
        <fullName evidence="7">HflC protein</fullName>
    </submittedName>
</protein>
<dbReference type="PRINTS" id="PR00721">
    <property type="entry name" value="STOMATIN"/>
</dbReference>
<dbReference type="PIRSF" id="PIRSF005651">
    <property type="entry name" value="HflC"/>
    <property type="match status" value="1"/>
</dbReference>
<dbReference type="Gene3D" id="3.30.479.30">
    <property type="entry name" value="Band 7 domain"/>
    <property type="match status" value="1"/>
</dbReference>
<dbReference type="InterPro" id="IPR001107">
    <property type="entry name" value="Band_7"/>
</dbReference>
<evidence type="ECO:0000256" key="5">
    <source>
        <dbReference type="ARBA" id="ARBA00023136"/>
    </source>
</evidence>
<evidence type="ECO:0000256" key="4">
    <source>
        <dbReference type="ARBA" id="ARBA00022989"/>
    </source>
</evidence>
<dbReference type="PANTHER" id="PTHR42911:SF1">
    <property type="entry name" value="MODULATOR OF FTSH PROTEASE HFLC"/>
    <property type="match status" value="1"/>
</dbReference>
<evidence type="ECO:0000256" key="3">
    <source>
        <dbReference type="ARBA" id="ARBA00022692"/>
    </source>
</evidence>
<dbReference type="InterPro" id="IPR036013">
    <property type="entry name" value="Band_7/SPFH_dom_sf"/>
</dbReference>
<organism evidence="7">
    <name type="scientific">invertebrate metagenome</name>
    <dbReference type="NCBI Taxonomy" id="1711999"/>
    <lineage>
        <taxon>unclassified sequences</taxon>
        <taxon>metagenomes</taxon>
        <taxon>organismal metagenomes</taxon>
    </lineage>
</organism>
<comment type="subcellular location">
    <subcellularLocation>
        <location evidence="1">Membrane</location>
    </subcellularLocation>
</comment>
<dbReference type="CDD" id="cd03405">
    <property type="entry name" value="SPFH_HflC"/>
    <property type="match status" value="1"/>
</dbReference>
<comment type="similarity">
    <text evidence="2">Belongs to the band 7/mec-2 family. HflC subfamily.</text>
</comment>
<dbReference type="InterPro" id="IPR010200">
    <property type="entry name" value="HflC"/>
</dbReference>
<dbReference type="EMBL" id="LR026963">
    <property type="protein sequence ID" value="VBB69803.1"/>
    <property type="molecule type" value="Genomic_DNA"/>
</dbReference>
<gene>
    <name evidence="7" type="ORF">RIEGSTA812A_PEG_1276</name>
</gene>
<dbReference type="SUPFAM" id="SSF117892">
    <property type="entry name" value="Band 7/SPFH domain"/>
    <property type="match status" value="1"/>
</dbReference>
<reference evidence="7" key="1">
    <citation type="submission" date="2018-10" db="EMBL/GenBank/DDBJ databases">
        <authorList>
            <person name="Gruber-Vodicka H."/>
            <person name="Jaeckle O."/>
        </authorList>
    </citation>
    <scope>NUCLEOTIDE SEQUENCE</scope>
</reference>
<dbReference type="PANTHER" id="PTHR42911">
    <property type="entry name" value="MODULATOR OF FTSH PROTEASE HFLC"/>
    <property type="match status" value="1"/>
</dbReference>
<dbReference type="SMART" id="SM00244">
    <property type="entry name" value="PHB"/>
    <property type="match status" value="1"/>
</dbReference>
<evidence type="ECO:0000259" key="6">
    <source>
        <dbReference type="SMART" id="SM00244"/>
    </source>
</evidence>
<dbReference type="AlphaFoldDB" id="A0A484HAE2"/>
<evidence type="ECO:0000256" key="1">
    <source>
        <dbReference type="ARBA" id="ARBA00004370"/>
    </source>
</evidence>
<sequence length="292" mass="33430">MKVRNNTLALVSALAVVSLVILYDSLFVVHQTGQAIVMQFGDPRRVLKEAGLHFKIPLLQNVVFYDKRVLELDPPVERVILADQKRIEVNTFTRFRIADPLNFYKTVNSETQARSRLGAIVISTMRRVLGNVTLPTLLSAERDAIMNQIRERVNDEAQALGVDVTDVRIRRADLPDETSQAIYARMKSEREREAREARAQGQELAQQIRSRADREKVVLLAEAQKRAQVLRGEGEAEAFRIWAEANSRDVHFYDFYRALQFYRSSLEDAMWVLSPSSDLLRYINIARKAADN</sequence>
<dbReference type="InterPro" id="IPR001972">
    <property type="entry name" value="Stomatin_HflK_fam"/>
</dbReference>
<keyword evidence="4" id="KW-1133">Transmembrane helix</keyword>
<proteinExistence type="inferred from homology"/>
<keyword evidence="3" id="KW-0812">Transmembrane</keyword>